<evidence type="ECO:0008006" key="3">
    <source>
        <dbReference type="Google" id="ProtNLM"/>
    </source>
</evidence>
<name>A0A2M7V3D8_9BACT</name>
<protein>
    <recommendedName>
        <fullName evidence="3">DUF5667 domain-containing protein</fullName>
    </recommendedName>
</protein>
<dbReference type="Proteomes" id="UP000230078">
    <property type="component" value="Unassembled WGS sequence"/>
</dbReference>
<evidence type="ECO:0000313" key="1">
    <source>
        <dbReference type="EMBL" id="PIZ92996.1"/>
    </source>
</evidence>
<reference evidence="2" key="1">
    <citation type="submission" date="2017-09" db="EMBL/GenBank/DDBJ databases">
        <title>Depth-based differentiation of microbial function through sediment-hosted aquifers and enrichment of novel symbionts in the deep terrestrial subsurface.</title>
        <authorList>
            <person name="Probst A.J."/>
            <person name="Ladd B."/>
            <person name="Jarett J.K."/>
            <person name="Geller-Mcgrath D.E."/>
            <person name="Sieber C.M.K."/>
            <person name="Emerson J.B."/>
            <person name="Anantharaman K."/>
            <person name="Thomas B.C."/>
            <person name="Malmstrom R."/>
            <person name="Stieglmeier M."/>
            <person name="Klingl A."/>
            <person name="Woyke T."/>
            <person name="Ryan C.M."/>
            <person name="Banfield J.F."/>
        </authorList>
    </citation>
    <scope>NUCLEOTIDE SEQUENCE [LARGE SCALE GENOMIC DNA]</scope>
</reference>
<proteinExistence type="predicted"/>
<sequence length="448" mass="47540">MSRILKAQLKKVKNLEGRINPDQAWVARTKTSLLQTIASETIVATTPVRAMVGKKRAEQMLQGFQAFFPKNIFSQARPVFISLLVFLLAGSGWIASASASESLPGDTLWQVKLASEKTQIVLASITGNDKKNVALQLKFAARRADEIKIVTGEEKFAPEEKAKRAGEGLKQLQENIASVDTAVHSDEQKEDISKGAKELNESTAQISATLKEVASTVQDGDADATLTKQVAAAQQAVDEVGINAVKVAVEGAQNDVERTAAQVLVEEKIVSVLSDADGALSKNAEAKALIENVDVSEGTDATHVSSTIALNDAQASSTTVTTVTSVFGTTSTVKGISTEGDGVVPSQTTKQMVTAILEQADKTSEAVQAQVDQIKQLISNNDLTGALEKAKELKRTTVVSTLQTLEINKTVEQVTNATQTKTSVVPSSSVTPQKTILVPIISTSTSKI</sequence>
<comment type="caution">
    <text evidence="1">The sequence shown here is derived from an EMBL/GenBank/DDBJ whole genome shotgun (WGS) entry which is preliminary data.</text>
</comment>
<gene>
    <name evidence="1" type="ORF">COX83_03025</name>
</gene>
<dbReference type="EMBL" id="PFPI01000038">
    <property type="protein sequence ID" value="PIZ92996.1"/>
    <property type="molecule type" value="Genomic_DNA"/>
</dbReference>
<evidence type="ECO:0000313" key="2">
    <source>
        <dbReference type="Proteomes" id="UP000230078"/>
    </source>
</evidence>
<organism evidence="1 2">
    <name type="scientific">Candidatus Magasanikbacteria bacterium CG_4_10_14_0_2_um_filter_41_31</name>
    <dbReference type="NCBI Taxonomy" id="1974639"/>
    <lineage>
        <taxon>Bacteria</taxon>
        <taxon>Candidatus Magasanikiibacteriota</taxon>
    </lineage>
</organism>
<accession>A0A2M7V3D8</accession>
<dbReference type="AlphaFoldDB" id="A0A2M7V3D8"/>